<keyword evidence="6" id="KW-1185">Reference proteome</keyword>
<dbReference type="Pfam" id="PF04185">
    <property type="entry name" value="Phosphoesterase"/>
    <property type="match status" value="1"/>
</dbReference>
<feature type="domain" description="P/Homo B" evidence="4">
    <location>
        <begin position="739"/>
        <end position="859"/>
    </location>
</feature>
<dbReference type="GO" id="GO:0042578">
    <property type="term" value="F:phosphoric ester hydrolase activity"/>
    <property type="evidence" value="ECO:0007669"/>
    <property type="project" value="UniProtKB-ARBA"/>
</dbReference>
<evidence type="ECO:0000256" key="1">
    <source>
        <dbReference type="ARBA" id="ARBA00022670"/>
    </source>
</evidence>
<dbReference type="Pfam" id="PF13385">
    <property type="entry name" value="Laminin_G_3"/>
    <property type="match status" value="1"/>
</dbReference>
<evidence type="ECO:0000259" key="3">
    <source>
        <dbReference type="PROSITE" id="PS50093"/>
    </source>
</evidence>
<dbReference type="InterPro" id="IPR013783">
    <property type="entry name" value="Ig-like_fold"/>
</dbReference>
<dbReference type="Pfam" id="PF01483">
    <property type="entry name" value="P_proprotein"/>
    <property type="match status" value="1"/>
</dbReference>
<evidence type="ECO:0000313" key="6">
    <source>
        <dbReference type="Proteomes" id="UP000253782"/>
    </source>
</evidence>
<dbReference type="SUPFAM" id="SSF49299">
    <property type="entry name" value="PKD domain"/>
    <property type="match status" value="1"/>
</dbReference>
<dbReference type="AlphaFoldDB" id="A0A369ULZ6"/>
<dbReference type="PROSITE" id="PS50093">
    <property type="entry name" value="PKD"/>
    <property type="match status" value="1"/>
</dbReference>
<comment type="caution">
    <text evidence="5">The sequence shown here is derived from an EMBL/GenBank/DDBJ whole genome shotgun (WGS) entry which is preliminary data.</text>
</comment>
<name>A0A369ULZ6_9GAMM</name>
<dbReference type="InterPro" id="IPR008979">
    <property type="entry name" value="Galactose-bd-like_sf"/>
</dbReference>
<keyword evidence="2" id="KW-0378">Hydrolase</keyword>
<dbReference type="InterPro" id="IPR002884">
    <property type="entry name" value="P_dom"/>
</dbReference>
<dbReference type="EMBL" id="QQAH01000011">
    <property type="protein sequence ID" value="RDD81363.1"/>
    <property type="molecule type" value="Genomic_DNA"/>
</dbReference>
<dbReference type="SUPFAM" id="SSF53649">
    <property type="entry name" value="Alkaline phosphatase-like"/>
    <property type="match status" value="1"/>
</dbReference>
<proteinExistence type="predicted"/>
<dbReference type="Gene3D" id="2.60.120.260">
    <property type="entry name" value="Galactose-binding domain-like"/>
    <property type="match status" value="1"/>
</dbReference>
<dbReference type="GO" id="GO:0006508">
    <property type="term" value="P:proteolysis"/>
    <property type="evidence" value="ECO:0007669"/>
    <property type="project" value="UniProtKB-KW"/>
</dbReference>
<protein>
    <submittedName>
        <fullName evidence="5">PKD domain-containing protein</fullName>
    </submittedName>
</protein>
<dbReference type="GO" id="GO:0004252">
    <property type="term" value="F:serine-type endopeptidase activity"/>
    <property type="evidence" value="ECO:0007669"/>
    <property type="project" value="InterPro"/>
</dbReference>
<sequence length="859" mass="89518">MSACQRIAGVRAAGALLWPCLSYPIPFGDSVMRTLASLARCSFIPLLLVAMGVAEQSRAATVSRPDHVVVVMMENKDYADIVGNADPNTGAPFINALLPIAASFTNSHGVQHPSEPNYMELFSGGPQGITANETPAKLPLTVPNLGAQLLSANYSFIQFAEGLPSDGFAGTAEAGYSSPYGTYYPSENVAIWWTNTASPRPLNALPLSVMHVMQDFPSNYSQLPTVSFVHATEDDNMHNDGVNHGDNWLRLHMSGYAQWAMTHNSLLVLTWDESRSDAPDTNHIPTLFIGPMVTPGNYSENINHYNLLRTLEDMYGLPYAGAAASAASITDVWNAAAPQPVVSLDSPGNLSSTTTGAPIALSASVVANGHSINKVQFYNGASLLGEATQAPYTLSWNNATVGSDTLSVKAVYDSNKVVSSAPVYVTLTGPLVPVDTTGLVSYLPFDNTLYAQAGTRNASVLSGTAKYIAGKFGAAASFRNNGSSGVPSDWVASLGSLESVYANDFSVSLWVRTASTTDAAFFGNKDWTSGANTGWLMATTLSKSINWNTVGGTRHDVGLTLADSQWHLIDITFNRAQNQVTTYLDGVAQNTSPLGTTGTASLNANLNTLIGGSGTGAYSGSADIDDLAIWSRVLSAGEVSNIYQGGQAGAPLLAIGQSPNTPTANFSVVVNGLVANFADSSTDGSGTIGAHSWTFGDGGTSTAVNPSHTYAAAGTYSVTETVSDSSSGKTSSKTASVVAVASGNSVFSNNTPVSIGDNATINSSIAVSGRSGNASSALKAHVNITHNWSGDLTITLIGPDGSQSVLQTPDYNDDGNIDTIYTINASATPANGTWQLQVSDDDGGYPGDVGTLNNWSLSF</sequence>
<dbReference type="Proteomes" id="UP000253782">
    <property type="component" value="Unassembled WGS sequence"/>
</dbReference>
<gene>
    <name evidence="5" type="ORF">DVJ77_13845</name>
</gene>
<dbReference type="SUPFAM" id="SSF49785">
    <property type="entry name" value="Galactose-binding domain-like"/>
    <property type="match status" value="1"/>
</dbReference>
<dbReference type="Gene3D" id="2.60.40.10">
    <property type="entry name" value="Immunoglobulins"/>
    <property type="match status" value="2"/>
</dbReference>
<dbReference type="InterPro" id="IPR035986">
    <property type="entry name" value="PKD_dom_sf"/>
</dbReference>
<dbReference type="Pfam" id="PF18911">
    <property type="entry name" value="PKD_4"/>
    <property type="match status" value="1"/>
</dbReference>
<organism evidence="5 6">
    <name type="scientific">Dyella tabacisoli</name>
    <dbReference type="NCBI Taxonomy" id="2282381"/>
    <lineage>
        <taxon>Bacteria</taxon>
        <taxon>Pseudomonadati</taxon>
        <taxon>Pseudomonadota</taxon>
        <taxon>Gammaproteobacteria</taxon>
        <taxon>Lysobacterales</taxon>
        <taxon>Rhodanobacteraceae</taxon>
        <taxon>Dyella</taxon>
    </lineage>
</organism>
<dbReference type="PROSITE" id="PS51829">
    <property type="entry name" value="P_HOMO_B"/>
    <property type="match status" value="1"/>
</dbReference>
<dbReference type="Gene3D" id="2.60.120.200">
    <property type="match status" value="1"/>
</dbReference>
<dbReference type="PANTHER" id="PTHR31956:SF1">
    <property type="entry name" value="NON-SPECIFIC PHOSPHOLIPASE C1"/>
    <property type="match status" value="1"/>
</dbReference>
<dbReference type="InterPro" id="IPR000601">
    <property type="entry name" value="PKD_dom"/>
</dbReference>
<accession>A0A369ULZ6</accession>
<dbReference type="InterPro" id="IPR022409">
    <property type="entry name" value="PKD/Chitinase_dom"/>
</dbReference>
<dbReference type="SMART" id="SM00089">
    <property type="entry name" value="PKD"/>
    <property type="match status" value="1"/>
</dbReference>
<dbReference type="Pfam" id="PF17957">
    <property type="entry name" value="Big_7"/>
    <property type="match status" value="1"/>
</dbReference>
<dbReference type="InterPro" id="IPR013320">
    <property type="entry name" value="ConA-like_dom_sf"/>
</dbReference>
<evidence type="ECO:0000259" key="4">
    <source>
        <dbReference type="PROSITE" id="PS51829"/>
    </source>
</evidence>
<evidence type="ECO:0000256" key="2">
    <source>
        <dbReference type="ARBA" id="ARBA00022801"/>
    </source>
</evidence>
<dbReference type="InterPro" id="IPR007312">
    <property type="entry name" value="Phosphoesterase"/>
</dbReference>
<dbReference type="PANTHER" id="PTHR31956">
    <property type="entry name" value="NON-SPECIFIC PHOSPHOLIPASE C4-RELATED"/>
    <property type="match status" value="1"/>
</dbReference>
<dbReference type="SUPFAM" id="SSF49899">
    <property type="entry name" value="Concanavalin A-like lectins/glucanases"/>
    <property type="match status" value="1"/>
</dbReference>
<feature type="domain" description="PKD" evidence="3">
    <location>
        <begin position="661"/>
        <end position="744"/>
    </location>
</feature>
<dbReference type="OrthoDB" id="9770871at2"/>
<dbReference type="CDD" id="cd00146">
    <property type="entry name" value="PKD"/>
    <property type="match status" value="1"/>
</dbReference>
<keyword evidence="1" id="KW-0645">Protease</keyword>
<evidence type="ECO:0000313" key="5">
    <source>
        <dbReference type="EMBL" id="RDD81363.1"/>
    </source>
</evidence>
<reference evidence="5 6" key="1">
    <citation type="submission" date="2018-07" db="EMBL/GenBank/DDBJ databases">
        <title>Dyella tabacisoli L4-6T, whole genome shotgun sequence.</title>
        <authorList>
            <person name="Zhou X.-K."/>
            <person name="Li W.-J."/>
            <person name="Duan Y.-Q."/>
        </authorList>
    </citation>
    <scope>NUCLEOTIDE SEQUENCE [LARGE SCALE GENOMIC DNA]</scope>
    <source>
        <strain evidence="5 6">L4-6</strain>
    </source>
</reference>
<dbReference type="InterPro" id="IPR017850">
    <property type="entry name" value="Alkaline_phosphatase_core_sf"/>
</dbReference>